<protein>
    <submittedName>
        <fullName evidence="1">Uncharacterized protein</fullName>
    </submittedName>
</protein>
<evidence type="ECO:0000313" key="1">
    <source>
        <dbReference type="EMBL" id="KAL0420382.1"/>
    </source>
</evidence>
<dbReference type="AlphaFoldDB" id="A0AAW2UUA1"/>
<accession>A0AAW2UUA1</accession>
<reference evidence="1" key="2">
    <citation type="journal article" date="2024" name="Plant">
        <title>Genomic evolution and insights into agronomic trait innovations of Sesamum species.</title>
        <authorList>
            <person name="Miao H."/>
            <person name="Wang L."/>
            <person name="Qu L."/>
            <person name="Liu H."/>
            <person name="Sun Y."/>
            <person name="Le M."/>
            <person name="Wang Q."/>
            <person name="Wei S."/>
            <person name="Zheng Y."/>
            <person name="Lin W."/>
            <person name="Duan Y."/>
            <person name="Cao H."/>
            <person name="Xiong S."/>
            <person name="Wang X."/>
            <person name="Wei L."/>
            <person name="Li C."/>
            <person name="Ma Q."/>
            <person name="Ju M."/>
            <person name="Zhao R."/>
            <person name="Li G."/>
            <person name="Mu C."/>
            <person name="Tian Q."/>
            <person name="Mei H."/>
            <person name="Zhang T."/>
            <person name="Gao T."/>
            <person name="Zhang H."/>
        </authorList>
    </citation>
    <scope>NUCLEOTIDE SEQUENCE</scope>
    <source>
        <strain evidence="1">KEN1</strain>
    </source>
</reference>
<gene>
    <name evidence="1" type="ORF">Slati_3061100</name>
</gene>
<proteinExistence type="predicted"/>
<name>A0AAW2UUA1_9LAMI</name>
<reference evidence="1" key="1">
    <citation type="submission" date="2020-06" db="EMBL/GenBank/DDBJ databases">
        <authorList>
            <person name="Li T."/>
            <person name="Hu X."/>
            <person name="Zhang T."/>
            <person name="Song X."/>
            <person name="Zhang H."/>
            <person name="Dai N."/>
            <person name="Sheng W."/>
            <person name="Hou X."/>
            <person name="Wei L."/>
        </authorList>
    </citation>
    <scope>NUCLEOTIDE SEQUENCE</scope>
    <source>
        <strain evidence="1">KEN1</strain>
        <tissue evidence="1">Leaf</tissue>
    </source>
</reference>
<organism evidence="1">
    <name type="scientific">Sesamum latifolium</name>
    <dbReference type="NCBI Taxonomy" id="2727402"/>
    <lineage>
        <taxon>Eukaryota</taxon>
        <taxon>Viridiplantae</taxon>
        <taxon>Streptophyta</taxon>
        <taxon>Embryophyta</taxon>
        <taxon>Tracheophyta</taxon>
        <taxon>Spermatophyta</taxon>
        <taxon>Magnoliopsida</taxon>
        <taxon>eudicotyledons</taxon>
        <taxon>Gunneridae</taxon>
        <taxon>Pentapetalae</taxon>
        <taxon>asterids</taxon>
        <taxon>lamiids</taxon>
        <taxon>Lamiales</taxon>
        <taxon>Pedaliaceae</taxon>
        <taxon>Sesamum</taxon>
    </lineage>
</organism>
<comment type="caution">
    <text evidence="1">The sequence shown here is derived from an EMBL/GenBank/DDBJ whole genome shotgun (WGS) entry which is preliminary data.</text>
</comment>
<sequence length="118" mass="13752">MLEMNQKSYVEKVPRRFKMEHSERGFLSIRHEISGMCREGTLDCGQDHTKYLRRTKDMFLVYGGGDLILECYSDASFQSDDVMPKHSQDLSSSLTMVRWLGRVLIRIPQLIPPRKLNT</sequence>
<dbReference type="EMBL" id="JACGWN010000011">
    <property type="protein sequence ID" value="KAL0420382.1"/>
    <property type="molecule type" value="Genomic_DNA"/>
</dbReference>